<dbReference type="InterPro" id="IPR011701">
    <property type="entry name" value="MFS"/>
</dbReference>
<organism evidence="6 7">
    <name type="scientific">Mangrovicoccus algicola</name>
    <dbReference type="NCBI Taxonomy" id="2771008"/>
    <lineage>
        <taxon>Bacteria</taxon>
        <taxon>Pseudomonadati</taxon>
        <taxon>Pseudomonadota</taxon>
        <taxon>Alphaproteobacteria</taxon>
        <taxon>Rhodobacterales</taxon>
        <taxon>Paracoccaceae</taxon>
        <taxon>Mangrovicoccus</taxon>
    </lineage>
</organism>
<feature type="transmembrane region" description="Helical" evidence="5">
    <location>
        <begin position="306"/>
        <end position="327"/>
    </location>
</feature>
<dbReference type="InterPro" id="IPR036259">
    <property type="entry name" value="MFS_trans_sf"/>
</dbReference>
<proteinExistence type="predicted"/>
<dbReference type="InterPro" id="IPR051788">
    <property type="entry name" value="MFS_Transporter"/>
</dbReference>
<dbReference type="AlphaFoldDB" id="A0A8J6YY56"/>
<keyword evidence="3 5" id="KW-1133">Transmembrane helix</keyword>
<feature type="transmembrane region" description="Helical" evidence="5">
    <location>
        <begin position="117"/>
        <end position="134"/>
    </location>
</feature>
<dbReference type="EMBL" id="JACVXA010000013">
    <property type="protein sequence ID" value="MBE3637913.1"/>
    <property type="molecule type" value="Genomic_DNA"/>
</dbReference>
<reference evidence="6" key="1">
    <citation type="submission" date="2020-09" db="EMBL/GenBank/DDBJ databases">
        <title>A novel bacterium of genus Mangrovicoccus, isolated from South China Sea.</title>
        <authorList>
            <person name="Huang H."/>
            <person name="Mo K."/>
            <person name="Hu Y."/>
        </authorList>
    </citation>
    <scope>NUCLEOTIDE SEQUENCE</scope>
    <source>
        <strain evidence="6">HB182678</strain>
    </source>
</reference>
<dbReference type="PANTHER" id="PTHR23514">
    <property type="entry name" value="BYPASS OF STOP CODON PROTEIN 6"/>
    <property type="match status" value="1"/>
</dbReference>
<evidence type="ECO:0000256" key="1">
    <source>
        <dbReference type="ARBA" id="ARBA00004141"/>
    </source>
</evidence>
<evidence type="ECO:0000256" key="5">
    <source>
        <dbReference type="SAM" id="Phobius"/>
    </source>
</evidence>
<dbReference type="Pfam" id="PF07690">
    <property type="entry name" value="MFS_1"/>
    <property type="match status" value="1"/>
</dbReference>
<feature type="transmembrane region" description="Helical" evidence="5">
    <location>
        <begin position="140"/>
        <end position="160"/>
    </location>
</feature>
<sequence length="368" mass="36594">MLLGSWAARVPAVKEARGLGEAELGLMLLFMGLGALASFGPAGRVSDRIGAVTLTRGLALAYLAALPFLAVAPGTPGLALALFFFGITHGAMDVAMNSWGAEVERRIGRPVMSGFHAMWSLGAGAGAGLGFAATSLGAGVALHFTLAALVGLVLLCPFLLQPWTSARREGPGGGAPVFALPRGALVPVGMIGLASGLGEGGTADWSAIFLSAVAGAGESQATLGYALFAAAMLAMRLCTDRLARIAGPARVARAGALVASAGLALLLLPAPWPVALAGFALMGLGYAPLYPLCFSRAAADPDIPPGQAIAGVATLGYGSVLMGPPLIGLIADLLSLRAAFLLVALAALAAALLAPSLATAARSPGRTG</sequence>
<feature type="transmembrane region" description="Helical" evidence="5">
    <location>
        <begin position="172"/>
        <end position="193"/>
    </location>
</feature>
<accession>A0A8J6YY56</accession>
<feature type="transmembrane region" description="Helical" evidence="5">
    <location>
        <begin position="24"/>
        <end position="42"/>
    </location>
</feature>
<dbReference type="Gene3D" id="1.20.1250.20">
    <property type="entry name" value="MFS general substrate transporter like domains"/>
    <property type="match status" value="2"/>
</dbReference>
<protein>
    <submittedName>
        <fullName evidence="6">MFS transporter</fullName>
    </submittedName>
</protein>
<dbReference type="CDD" id="cd17393">
    <property type="entry name" value="MFS_MosC_like"/>
    <property type="match status" value="1"/>
</dbReference>
<dbReference type="GO" id="GO:0016020">
    <property type="term" value="C:membrane"/>
    <property type="evidence" value="ECO:0007669"/>
    <property type="project" value="UniProtKB-SubCell"/>
</dbReference>
<evidence type="ECO:0000256" key="3">
    <source>
        <dbReference type="ARBA" id="ARBA00022989"/>
    </source>
</evidence>
<feature type="transmembrane region" description="Helical" evidence="5">
    <location>
        <begin position="339"/>
        <end position="361"/>
    </location>
</feature>
<evidence type="ECO:0000313" key="7">
    <source>
        <dbReference type="Proteomes" id="UP000609121"/>
    </source>
</evidence>
<dbReference type="SUPFAM" id="SSF103473">
    <property type="entry name" value="MFS general substrate transporter"/>
    <property type="match status" value="1"/>
</dbReference>
<feature type="transmembrane region" description="Helical" evidence="5">
    <location>
        <begin position="251"/>
        <end position="268"/>
    </location>
</feature>
<evidence type="ECO:0000256" key="2">
    <source>
        <dbReference type="ARBA" id="ARBA00022692"/>
    </source>
</evidence>
<gene>
    <name evidence="6" type="ORF">ICN82_06825</name>
</gene>
<name>A0A8J6YY56_9RHOB</name>
<dbReference type="GO" id="GO:0022857">
    <property type="term" value="F:transmembrane transporter activity"/>
    <property type="evidence" value="ECO:0007669"/>
    <property type="project" value="InterPro"/>
</dbReference>
<keyword evidence="7" id="KW-1185">Reference proteome</keyword>
<evidence type="ECO:0000256" key="4">
    <source>
        <dbReference type="ARBA" id="ARBA00023136"/>
    </source>
</evidence>
<keyword evidence="2 5" id="KW-0812">Transmembrane</keyword>
<comment type="subcellular location">
    <subcellularLocation>
        <location evidence="1">Membrane</location>
        <topology evidence="1">Multi-pass membrane protein</topology>
    </subcellularLocation>
</comment>
<comment type="caution">
    <text evidence="6">The sequence shown here is derived from an EMBL/GenBank/DDBJ whole genome shotgun (WGS) entry which is preliminary data.</text>
</comment>
<evidence type="ECO:0000313" key="6">
    <source>
        <dbReference type="EMBL" id="MBE3637913.1"/>
    </source>
</evidence>
<dbReference type="Proteomes" id="UP000609121">
    <property type="component" value="Unassembled WGS sequence"/>
</dbReference>
<keyword evidence="4 5" id="KW-0472">Membrane</keyword>
<dbReference type="PANTHER" id="PTHR23514:SF13">
    <property type="entry name" value="INNER MEMBRANE PROTEIN YBJJ"/>
    <property type="match status" value="1"/>
</dbReference>
<feature type="transmembrane region" description="Helical" evidence="5">
    <location>
        <begin position="205"/>
        <end position="230"/>
    </location>
</feature>